<evidence type="ECO:0000259" key="2">
    <source>
        <dbReference type="Pfam" id="PF24096"/>
    </source>
</evidence>
<gene>
    <name evidence="3" type="ORF">E0F88_14245</name>
</gene>
<dbReference type="EMBL" id="SMFL01000004">
    <property type="protein sequence ID" value="TDE15655.1"/>
    <property type="molecule type" value="Genomic_DNA"/>
</dbReference>
<dbReference type="Gene3D" id="3.40.50.1820">
    <property type="entry name" value="alpha/beta hydrolase"/>
    <property type="match status" value="1"/>
</dbReference>
<evidence type="ECO:0000313" key="4">
    <source>
        <dbReference type="Proteomes" id="UP000294850"/>
    </source>
</evidence>
<dbReference type="PANTHER" id="PTHR48104">
    <property type="entry name" value="METACASPASE-4"/>
    <property type="match status" value="1"/>
</dbReference>
<dbReference type="GO" id="GO:0006508">
    <property type="term" value="P:proteolysis"/>
    <property type="evidence" value="ECO:0007669"/>
    <property type="project" value="InterPro"/>
</dbReference>
<dbReference type="GO" id="GO:0004197">
    <property type="term" value="F:cysteine-type endopeptidase activity"/>
    <property type="evidence" value="ECO:0007669"/>
    <property type="project" value="InterPro"/>
</dbReference>
<dbReference type="SUPFAM" id="SSF52129">
    <property type="entry name" value="Caspase-like"/>
    <property type="match status" value="1"/>
</dbReference>
<evidence type="ECO:0000259" key="1">
    <source>
        <dbReference type="Pfam" id="PF00656"/>
    </source>
</evidence>
<feature type="domain" description="Peptidase C14 caspase" evidence="1">
    <location>
        <begin position="4"/>
        <end position="261"/>
    </location>
</feature>
<dbReference type="InterPro" id="IPR050452">
    <property type="entry name" value="Metacaspase"/>
</dbReference>
<evidence type="ECO:0008006" key="5">
    <source>
        <dbReference type="Google" id="ProtNLM"/>
    </source>
</evidence>
<feature type="domain" description="DUF7379" evidence="2">
    <location>
        <begin position="806"/>
        <end position="971"/>
    </location>
</feature>
<dbReference type="AlphaFoldDB" id="A0A4R5DWJ4"/>
<dbReference type="RefSeq" id="WP_131958917.1">
    <property type="nucleotide sequence ID" value="NZ_SMFL01000004.1"/>
</dbReference>
<dbReference type="InterPro" id="IPR055803">
    <property type="entry name" value="DUF7379"/>
</dbReference>
<proteinExistence type="predicted"/>
<name>A0A4R5DWJ4_9BACT</name>
<dbReference type="InterPro" id="IPR029058">
    <property type="entry name" value="AB_hydrolase_fold"/>
</dbReference>
<keyword evidence="4" id="KW-1185">Reference proteome</keyword>
<reference evidence="3 4" key="1">
    <citation type="submission" date="2019-03" db="EMBL/GenBank/DDBJ databases">
        <title>Dyadobacter AR-3-6 sp. nov., isolated from arctic soil.</title>
        <authorList>
            <person name="Chaudhary D.K."/>
        </authorList>
    </citation>
    <scope>NUCLEOTIDE SEQUENCE [LARGE SCALE GENOMIC DNA]</scope>
    <source>
        <strain evidence="3 4">AR-3-6</strain>
    </source>
</reference>
<sequence length="1061" mass="117043">MKIFALLIGINDYSPSSSPSIRALNGCVNDVNDFKKFLTENYQDLIPDSKQIHVLTNADASRANVIKGFREHLAQAGPEDIALAYYSGHGSTGITAAEFQAETIDGEEQTWVLYDSREPGKYDLADKEIALLLEEVSAKKPQIVVIPDSCHSGSVTREIEQFLQMQARFEKGSTATRTLDTYLDGAYLRRSDLRIPATDHLLLAACDRTERAWEFKGHGQFTQSLISVLSKSGGQVTYSDLFVQVRAFIKNALKNQTPQMEVLGIFDLSRGFLGRNVEGIQLGRYRVYQKTNKKWTIDLGAGMGLEEKVGEPVEVMIYDSVAEGQFIGEASLDVMNVTESTLNIGALPLDASKVYWGEPEFLRLSPFFVYGDNTVRQAMNDTLSTASESGILLTDTIQAALFELKVENGNVAIYKTANGERVQTIAGTDKFSTAHMLKVLETLARWQRLLQLQNTRSAIQQDQIKFEVEISEGRRNKAFDDLSITLDHDGTNIPFKVKFTNNASQKLYVSLLYLSPDYGVIVLFMDAQPVPPGGSAVLTSDVFTLDSDEEIDTLKLIVSTEAMDSSLFVQEPLQIGAVVTPSAGRGLLQAKGIGTTKSDWLTKAMTIRLVKKAEKEVGSEQLIIGNGVIIEPHASFRGKLGWAPLVSGTRGVDKPGINEAYTTNPWFQIMDFEEGAKGESRSVAEVVDVRNTPDLKDQPLIINIKPENDEEIVLPFFFDGEDFVPMGVISINDPGLIQVQIHTIPEETSEKTRSLGGAFRMVFLKFAAKLGVKADPNQLRWVDYNDDATRKDERLASKVKDSKNVLLLVHGIIGDTEDMAKTFQMALNGGYDLVLTYDYENLNTPIEQIARILKDKLTGLGFHENDDKKLVFVAHSMGGLVSRYLIEDLGGSKFIDKLIMAGTPNGGSRFGKIPGYVSWTSVALALGTKFFPPQVGAVTGFLSSVLKVGNKQVLYTLEQMDSGSEFIKKLNHKSAAPIPYFIVGGDLETYLIANEGLPFMEKVVGQIGTWVYRDTVNDIAVSLDSIFDVHAASVPQKISCHHLNYFVNDDSVRALAKLLQV</sequence>
<dbReference type="GO" id="GO:0005737">
    <property type="term" value="C:cytoplasm"/>
    <property type="evidence" value="ECO:0007669"/>
    <property type="project" value="TreeGrafter"/>
</dbReference>
<dbReference type="Pfam" id="PF24096">
    <property type="entry name" value="DUF7379"/>
    <property type="match status" value="1"/>
</dbReference>
<dbReference type="SUPFAM" id="SSF53474">
    <property type="entry name" value="alpha/beta-Hydrolases"/>
    <property type="match status" value="1"/>
</dbReference>
<dbReference type="Proteomes" id="UP000294850">
    <property type="component" value="Unassembled WGS sequence"/>
</dbReference>
<accession>A0A4R5DWJ4</accession>
<dbReference type="OrthoDB" id="1491023at2"/>
<dbReference type="InterPro" id="IPR011600">
    <property type="entry name" value="Pept_C14_caspase"/>
</dbReference>
<protein>
    <recommendedName>
        <fullName evidence="5">DUF676 domain-containing protein</fullName>
    </recommendedName>
</protein>
<dbReference type="PANTHER" id="PTHR48104:SF30">
    <property type="entry name" value="METACASPASE-1"/>
    <property type="match status" value="1"/>
</dbReference>
<organism evidence="3 4">
    <name type="scientific">Dyadobacter psychrotolerans</name>
    <dbReference type="NCBI Taxonomy" id="2541721"/>
    <lineage>
        <taxon>Bacteria</taxon>
        <taxon>Pseudomonadati</taxon>
        <taxon>Bacteroidota</taxon>
        <taxon>Cytophagia</taxon>
        <taxon>Cytophagales</taxon>
        <taxon>Spirosomataceae</taxon>
        <taxon>Dyadobacter</taxon>
    </lineage>
</organism>
<comment type="caution">
    <text evidence="3">The sequence shown here is derived from an EMBL/GenBank/DDBJ whole genome shotgun (WGS) entry which is preliminary data.</text>
</comment>
<dbReference type="Pfam" id="PF00656">
    <property type="entry name" value="Peptidase_C14"/>
    <property type="match status" value="1"/>
</dbReference>
<evidence type="ECO:0000313" key="3">
    <source>
        <dbReference type="EMBL" id="TDE15655.1"/>
    </source>
</evidence>
<dbReference type="Gene3D" id="3.40.50.1460">
    <property type="match status" value="1"/>
</dbReference>
<dbReference type="InterPro" id="IPR029030">
    <property type="entry name" value="Caspase-like_dom_sf"/>
</dbReference>